<dbReference type="Gene3D" id="3.40.225.10">
    <property type="entry name" value="Class II aldolase/adducin N-terminal domain"/>
    <property type="match status" value="1"/>
</dbReference>
<evidence type="ECO:0000256" key="1">
    <source>
        <dbReference type="ARBA" id="ARBA00022679"/>
    </source>
</evidence>
<feature type="domain" description="Thiamine-phosphate synthase ThiN" evidence="6">
    <location>
        <begin position="282"/>
        <end position="449"/>
    </location>
</feature>
<evidence type="ECO:0000313" key="8">
    <source>
        <dbReference type="Proteomes" id="UP000037210"/>
    </source>
</evidence>
<evidence type="ECO:0000256" key="3">
    <source>
        <dbReference type="ARBA" id="ARBA00022777"/>
    </source>
</evidence>
<dbReference type="PANTHER" id="PTHR20858">
    <property type="entry name" value="PHOSPHOMETHYLPYRIMIDINE KINASE"/>
    <property type="match status" value="1"/>
</dbReference>
<keyword evidence="1 7" id="KW-0808">Transferase</keyword>
<proteinExistence type="predicted"/>
<comment type="caution">
    <text evidence="7">The sequence shown here is derived from an EMBL/GenBank/DDBJ whole genome shotgun (WGS) entry which is preliminary data.</text>
</comment>
<dbReference type="NCBIfam" id="NF006346">
    <property type="entry name" value="PRK08573.1"/>
    <property type="match status" value="1"/>
</dbReference>
<dbReference type="InterPro" id="IPR029056">
    <property type="entry name" value="Ribokinase-like"/>
</dbReference>
<evidence type="ECO:0000259" key="6">
    <source>
        <dbReference type="Pfam" id="PF10120"/>
    </source>
</evidence>
<dbReference type="SUPFAM" id="SSF53613">
    <property type="entry name" value="Ribokinase-like"/>
    <property type="match status" value="1"/>
</dbReference>
<evidence type="ECO:0000256" key="2">
    <source>
        <dbReference type="ARBA" id="ARBA00022741"/>
    </source>
</evidence>
<dbReference type="PANTHER" id="PTHR20858:SF17">
    <property type="entry name" value="HYDROXYMETHYLPYRIMIDINE_PHOSPHOMETHYLPYRIMIDINE KINASE THI20-RELATED"/>
    <property type="match status" value="1"/>
</dbReference>
<sequence length="456" mass="48082">MGGRGRSRVPCALTIAGSDSGGGAGIQADLKTFAALGVHGMTAVTSITAQNTVAVTAVQDVDPEVVRAQIEAVAEDIGVDAAKTGMLHTSGIIEAVAGEVERYGFPVVVDPVMIAKSGAVLLRREATEALVSRLLPLAAVVTPNAMEAGAISGAEVVTLEDGKRAAERIADLGPGAVVVKGGHITQREGEAVDILLHRGEFILLGAERHETTTTHGTGCSFSSAIAAELAKGRSIPDAVRAAKDFVNRAIRYGLRIGRGHGPLNPMANLYNEAERYRVLESIMDAVRLLEERPEVRALVPEVRMNVGMALPYASRTEDVAAVEGRIAGMRRGVRAVGCPAFGASRHVARTILAVMAHDPERRAGMNIRYSEEVIGVCVDMGLAVSFYDRGEEPPEVKGREGMSTTWGARRAVERAGGVPDIIYHLGDVGKEPMITLLGRTAVEVAERAAEIARKLA</sequence>
<reference evidence="7 8" key="1">
    <citation type="submission" date="2015-06" db="EMBL/GenBank/DDBJ databases">
        <title>New insights into the roles of widespread benthic archaea in carbon and nitrogen cycling.</title>
        <authorList>
            <person name="Lazar C.S."/>
            <person name="Baker B.J."/>
            <person name="Seitz K.W."/>
            <person name="Hyde A.S."/>
            <person name="Dick G.J."/>
            <person name="Hinrichs K.-U."/>
            <person name="Teske A.P."/>
        </authorList>
    </citation>
    <scope>NUCLEOTIDE SEQUENCE [LARGE SCALE GENOMIC DNA]</scope>
    <source>
        <strain evidence="7">DG-45</strain>
    </source>
</reference>
<dbReference type="InterPro" id="IPR004399">
    <property type="entry name" value="HMP/HMP-P_kinase_dom"/>
</dbReference>
<dbReference type="FunFam" id="3.40.1190.20:FF:000003">
    <property type="entry name" value="Phosphomethylpyrimidine kinase ThiD"/>
    <property type="match status" value="1"/>
</dbReference>
<keyword evidence="3 7" id="KW-0418">Kinase</keyword>
<dbReference type="Proteomes" id="UP000037210">
    <property type="component" value="Unassembled WGS sequence"/>
</dbReference>
<dbReference type="EC" id="2.7.4.7" evidence="7"/>
<dbReference type="InterPro" id="IPR013749">
    <property type="entry name" value="PM/HMP-P_kinase-1"/>
</dbReference>
<gene>
    <name evidence="7" type="ORF">AC482_05365</name>
</gene>
<dbReference type="EMBL" id="LFWZ01000049">
    <property type="protein sequence ID" value="KON29854.1"/>
    <property type="molecule type" value="Genomic_DNA"/>
</dbReference>
<dbReference type="CDD" id="cd01169">
    <property type="entry name" value="HMPP_kinase"/>
    <property type="match status" value="1"/>
</dbReference>
<dbReference type="GO" id="GO:0009228">
    <property type="term" value="P:thiamine biosynthetic process"/>
    <property type="evidence" value="ECO:0007669"/>
    <property type="project" value="InterPro"/>
</dbReference>
<dbReference type="GO" id="GO:0008972">
    <property type="term" value="F:phosphomethylpyrimidine kinase activity"/>
    <property type="evidence" value="ECO:0007669"/>
    <property type="project" value="UniProtKB-EC"/>
</dbReference>
<dbReference type="SUPFAM" id="SSF53639">
    <property type="entry name" value="AraD/HMP-PK domain-like"/>
    <property type="match status" value="1"/>
</dbReference>
<dbReference type="GO" id="GO:0005524">
    <property type="term" value="F:ATP binding"/>
    <property type="evidence" value="ECO:0007669"/>
    <property type="project" value="UniProtKB-KW"/>
</dbReference>
<dbReference type="NCBIfam" id="TIGR00097">
    <property type="entry name" value="HMP-P_kinase"/>
    <property type="match status" value="1"/>
</dbReference>
<evidence type="ECO:0000259" key="5">
    <source>
        <dbReference type="Pfam" id="PF08543"/>
    </source>
</evidence>
<dbReference type="GO" id="GO:0008902">
    <property type="term" value="F:hydroxymethylpyrimidine kinase activity"/>
    <property type="evidence" value="ECO:0007669"/>
    <property type="project" value="TreeGrafter"/>
</dbReference>
<organism evidence="7 8">
    <name type="scientific">miscellaneous Crenarchaeota group-15 archaeon DG-45</name>
    <dbReference type="NCBI Taxonomy" id="1685127"/>
    <lineage>
        <taxon>Archaea</taxon>
        <taxon>Candidatus Bathyarchaeota</taxon>
        <taxon>MCG-15</taxon>
    </lineage>
</organism>
<dbReference type="InterPro" id="IPR019293">
    <property type="entry name" value="ThiN"/>
</dbReference>
<feature type="domain" description="Pyridoxamine kinase/Phosphomethylpyrimidine kinase" evidence="5">
    <location>
        <begin position="19"/>
        <end position="264"/>
    </location>
</feature>
<dbReference type="AlphaFoldDB" id="A0A0M0BN44"/>
<keyword evidence="4" id="KW-0067">ATP-binding</keyword>
<keyword evidence="2" id="KW-0547">Nucleotide-binding</keyword>
<dbReference type="PATRIC" id="fig|1685127.3.peg.1457"/>
<dbReference type="Gene3D" id="3.40.1190.20">
    <property type="match status" value="1"/>
</dbReference>
<dbReference type="Pfam" id="PF10120">
    <property type="entry name" value="ThiN"/>
    <property type="match status" value="1"/>
</dbReference>
<dbReference type="GO" id="GO:0005829">
    <property type="term" value="C:cytosol"/>
    <property type="evidence" value="ECO:0007669"/>
    <property type="project" value="TreeGrafter"/>
</dbReference>
<evidence type="ECO:0000256" key="4">
    <source>
        <dbReference type="ARBA" id="ARBA00022840"/>
    </source>
</evidence>
<name>A0A0M0BN44_9ARCH</name>
<dbReference type="InterPro" id="IPR036409">
    <property type="entry name" value="Aldolase_II/adducin_N_sf"/>
</dbReference>
<dbReference type="Pfam" id="PF08543">
    <property type="entry name" value="Phos_pyr_kin"/>
    <property type="match status" value="1"/>
</dbReference>
<accession>A0A0M0BN44</accession>
<evidence type="ECO:0000313" key="7">
    <source>
        <dbReference type="EMBL" id="KON29854.1"/>
    </source>
</evidence>
<protein>
    <submittedName>
        <fullName evidence="7">Phosphomethylpyrimidine kinase</fullName>
        <ecNumber evidence="7">2.7.4.7</ecNumber>
    </submittedName>
</protein>